<dbReference type="NCBIfam" id="TIGR02434">
    <property type="entry name" value="CobF"/>
    <property type="match status" value="1"/>
</dbReference>
<dbReference type="InterPro" id="IPR012797">
    <property type="entry name" value="CobF"/>
</dbReference>
<organism evidence="7 8">
    <name type="scientific">Paraconexibacter antarcticus</name>
    <dbReference type="NCBI Taxonomy" id="2949664"/>
    <lineage>
        <taxon>Bacteria</taxon>
        <taxon>Bacillati</taxon>
        <taxon>Actinomycetota</taxon>
        <taxon>Thermoleophilia</taxon>
        <taxon>Solirubrobacterales</taxon>
        <taxon>Paraconexibacteraceae</taxon>
        <taxon>Paraconexibacter</taxon>
    </lineage>
</organism>
<reference evidence="7 8" key="1">
    <citation type="submission" date="2022-06" db="EMBL/GenBank/DDBJ databases">
        <title>Paraconexibacter antarcticus.</title>
        <authorList>
            <person name="Kim C.S."/>
        </authorList>
    </citation>
    <scope>NUCLEOTIDE SEQUENCE [LARGE SCALE GENOMIC DNA]</scope>
    <source>
        <strain evidence="7 8">02-257</strain>
    </source>
</reference>
<comment type="pathway">
    <text evidence="1">Cofactor biosynthesis; adenosylcobalamin biosynthesis.</text>
</comment>
<evidence type="ECO:0000313" key="7">
    <source>
        <dbReference type="EMBL" id="UTI64117.1"/>
    </source>
</evidence>
<accession>A0ABY5DSR1</accession>
<dbReference type="InterPro" id="IPR000878">
    <property type="entry name" value="4pyrrol_Mease"/>
</dbReference>
<keyword evidence="4 7" id="KW-0808">Transferase</keyword>
<protein>
    <submittedName>
        <fullName evidence="7">Precorrin-6A synthase (Deacetylating)</fullName>
        <ecNumber evidence="7">2.1.1.152</ecNumber>
    </submittedName>
</protein>
<dbReference type="InterPro" id="IPR014776">
    <property type="entry name" value="4pyrrole_Mease_sub2"/>
</dbReference>
<name>A0ABY5DSR1_9ACTN</name>
<evidence type="ECO:0000256" key="5">
    <source>
        <dbReference type="ARBA" id="ARBA00022691"/>
    </source>
</evidence>
<feature type="domain" description="Tetrapyrrole methylase" evidence="6">
    <location>
        <begin position="5"/>
        <end position="227"/>
    </location>
</feature>
<dbReference type="Pfam" id="PF00590">
    <property type="entry name" value="TP_methylase"/>
    <property type="match status" value="1"/>
</dbReference>
<dbReference type="PIRSF" id="PIRSF036525">
    <property type="entry name" value="CobF"/>
    <property type="match status" value="1"/>
</dbReference>
<dbReference type="PANTHER" id="PTHR43467">
    <property type="entry name" value="COBALT-PRECORRIN-2 C(20)-METHYLTRANSFERASE"/>
    <property type="match status" value="1"/>
</dbReference>
<evidence type="ECO:0000256" key="1">
    <source>
        <dbReference type="ARBA" id="ARBA00004953"/>
    </source>
</evidence>
<evidence type="ECO:0000259" key="6">
    <source>
        <dbReference type="Pfam" id="PF00590"/>
    </source>
</evidence>
<dbReference type="Gene3D" id="3.30.950.10">
    <property type="entry name" value="Methyltransferase, Cobalt-precorrin-4 Transmethylase, Domain 2"/>
    <property type="match status" value="1"/>
</dbReference>
<evidence type="ECO:0000313" key="8">
    <source>
        <dbReference type="Proteomes" id="UP001056035"/>
    </source>
</evidence>
<dbReference type="InterPro" id="IPR014777">
    <property type="entry name" value="4pyrrole_Mease_sub1"/>
</dbReference>
<keyword evidence="2" id="KW-0169">Cobalamin biosynthesis</keyword>
<dbReference type="GO" id="GO:0043819">
    <property type="term" value="F:precorrin-6A synthase (deacetylating) activity"/>
    <property type="evidence" value="ECO:0007669"/>
    <property type="project" value="UniProtKB-EC"/>
</dbReference>
<dbReference type="GO" id="GO:0032259">
    <property type="term" value="P:methylation"/>
    <property type="evidence" value="ECO:0007669"/>
    <property type="project" value="UniProtKB-KW"/>
</dbReference>
<dbReference type="Gene3D" id="3.40.1010.10">
    <property type="entry name" value="Cobalt-precorrin-4 Transmethylase, Domain 1"/>
    <property type="match status" value="1"/>
</dbReference>
<keyword evidence="3 7" id="KW-0489">Methyltransferase</keyword>
<dbReference type="Proteomes" id="UP001056035">
    <property type="component" value="Chromosome"/>
</dbReference>
<dbReference type="InterPro" id="IPR035996">
    <property type="entry name" value="4pyrrol_Methylase_sf"/>
</dbReference>
<evidence type="ECO:0000256" key="3">
    <source>
        <dbReference type="ARBA" id="ARBA00022603"/>
    </source>
</evidence>
<evidence type="ECO:0000256" key="4">
    <source>
        <dbReference type="ARBA" id="ARBA00022679"/>
    </source>
</evidence>
<dbReference type="PANTHER" id="PTHR43467:SF1">
    <property type="entry name" value="PRECORRIN-6A SYNTHASE [DEACETYLATING]"/>
    <property type="match status" value="1"/>
</dbReference>
<gene>
    <name evidence="7" type="primary">cobF</name>
    <name evidence="7" type="ORF">NBH00_22610</name>
</gene>
<dbReference type="SUPFAM" id="SSF53790">
    <property type="entry name" value="Tetrapyrrole methylase"/>
    <property type="match status" value="1"/>
</dbReference>
<dbReference type="EC" id="2.1.1.152" evidence="7"/>
<keyword evidence="8" id="KW-1185">Reference proteome</keyword>
<proteinExistence type="predicted"/>
<dbReference type="EMBL" id="CP098502">
    <property type="protein sequence ID" value="UTI64117.1"/>
    <property type="molecule type" value="Genomic_DNA"/>
</dbReference>
<dbReference type="RefSeq" id="WP_254570830.1">
    <property type="nucleotide sequence ID" value="NZ_CP098502.1"/>
</dbReference>
<keyword evidence="5" id="KW-0949">S-adenosyl-L-methionine</keyword>
<dbReference type="CDD" id="cd11643">
    <property type="entry name" value="Precorrin-6A-synthase"/>
    <property type="match status" value="1"/>
</dbReference>
<sequence length="255" mass="27694">MARHIVLVGIGAGDPGHVTQQAVRVLNAFDVLFVVTKAKGTDELVALRRQIVDVHRDPDRGYEAVELADPPRPWRTADDYQAAVARWREQRQELWAEAITGALQDGQTGAFLVWGDPSLYESTLAVVAEIAAAAPGGALTYEVIPGVSAVHALTARHRIPLNRVGRAVQIMPARLLAEGMPSTVDDVVVMLDQGATFGQIDPAGLDIYWGAFLGTPDELLLSGDLATVGPEIARVRAEAKARKGWMFDTYLLRRR</sequence>
<evidence type="ECO:0000256" key="2">
    <source>
        <dbReference type="ARBA" id="ARBA00022573"/>
    </source>
</evidence>